<organism evidence="4 5">
    <name type="scientific">Polyangium jinanense</name>
    <dbReference type="NCBI Taxonomy" id="2829994"/>
    <lineage>
        <taxon>Bacteria</taxon>
        <taxon>Pseudomonadati</taxon>
        <taxon>Myxococcota</taxon>
        <taxon>Polyangia</taxon>
        <taxon>Polyangiales</taxon>
        <taxon>Polyangiaceae</taxon>
        <taxon>Polyangium</taxon>
    </lineage>
</organism>
<sequence>MAYWALQANPSRYNILQAGIDFDEITWTANQYADQVQVGDEVLLWLSGPRSGGYAFGKVTSAPTKMPEDPRFASYWVGAGKDDDTQEKPRLRLRFTRRMYLYPLLRSQCMVDPVLSKMHIIRQASGTIFKITDEQWARVLQLVQGRSSAWKREETILALGLYFENKVSAPQARAAEIGKLARLLDRSTEEIEWRLDDFRSLEDGSSEDAGVGGDGRPIWDTLAGSPGVVRRLARDIQTTLLEGGGSDRVRIGNERQRGKAADVRVEQRKDAAFARERFELLLPDPAVRTACLTFLADAIERAHDRGEARWGVTLRISKKIHFNVGRCLGLGIYQGRIWLGLPEADLTLELRAFLDPRVEWLGPFKALPGVVKCQFHASLLGEVRPRIEDAYMRFLDAAARTAGQTPFFSSHSPGVLAYLRETLNRPSLPNPVYDTSMRGIDDPEEDDDEAGVFEGSTTTRRYWKVAPGRNAQFWNENLGVGLIAIGWGEAGDPRAYASKEELSAQLAKVFGYTESEAHANVRQVWAFTRDIKPGDIIVANRGQSKIVGRGTVLGPAEFRADRGEFANCLAVRWFDIEEREIPRQESWVTTVAEISPSLYATLFPPEPDATRASIYDHLRSRGLHFPAELVTTYLLSFRTKPFVILSGISGTGKTKLAQAVAEWAGSEEVRRHEFISVRPDWLDGKEVLGFYNVLTEAYALRPFLSLLLRAHRDRTEPHFVILDEMNLARVEHYFADLLSAMESRTLQENELRQEALHLHDQPRCLPMAKPETGKQPERCASCKATRDEIAACSLHFDGVQMVPPKLEVPANVYITGTVNIDETTHMFSPKVLDRANVIEFNEVDLPGYGQDGASSGFVLRDGRVPLGATTVARQEHFLRAPQKVRDTLVALNHMLAEENLHFGYRVANEMALYIEHAMAAIGPGAVEDALDLQVLQKLLPKLHGSKQKLLGPLFRILLFTLFGKDSDVPYGDLEFDRIERALRQNGAVAPPGGAEAQKPVMPRSAKKLARMLRKLRSQGFVSFIE</sequence>
<reference evidence="4 5" key="1">
    <citation type="submission" date="2021-04" db="EMBL/GenBank/DDBJ databases">
        <title>Genome analysis of Polyangium sp.</title>
        <authorList>
            <person name="Li Y."/>
            <person name="Wang J."/>
        </authorList>
    </citation>
    <scope>NUCLEOTIDE SEQUENCE [LARGE SCALE GENOMIC DNA]</scope>
    <source>
        <strain evidence="4 5">SDU14</strain>
    </source>
</reference>
<evidence type="ECO:0000259" key="3">
    <source>
        <dbReference type="Pfam" id="PF07728"/>
    </source>
</evidence>
<dbReference type="Gene3D" id="3.10.590.10">
    <property type="entry name" value="ph1033 like domains"/>
    <property type="match status" value="1"/>
</dbReference>
<dbReference type="RefSeq" id="WP_272424510.1">
    <property type="nucleotide sequence ID" value="NZ_JAGTJJ010000074.1"/>
</dbReference>
<keyword evidence="5" id="KW-1185">Reference proteome</keyword>
<feature type="domain" description="ATPase dynein-related AAA" evidence="3">
    <location>
        <begin position="643"/>
        <end position="757"/>
    </location>
</feature>
<dbReference type="AlphaFoldDB" id="A0A9X4AXJ9"/>
<dbReference type="Gene3D" id="3.40.50.300">
    <property type="entry name" value="P-loop containing nucleotide triphosphate hydrolases"/>
    <property type="match status" value="1"/>
</dbReference>
<feature type="compositionally biased region" description="Acidic residues" evidence="1">
    <location>
        <begin position="442"/>
        <end position="451"/>
    </location>
</feature>
<dbReference type="GO" id="GO:0016887">
    <property type="term" value="F:ATP hydrolysis activity"/>
    <property type="evidence" value="ECO:0007669"/>
    <property type="project" value="InterPro"/>
</dbReference>
<feature type="region of interest" description="Disordered" evidence="1">
    <location>
        <begin position="431"/>
        <end position="451"/>
    </location>
</feature>
<evidence type="ECO:0000313" key="4">
    <source>
        <dbReference type="EMBL" id="MDC3988489.1"/>
    </source>
</evidence>
<proteinExistence type="predicted"/>
<dbReference type="SUPFAM" id="SSF88697">
    <property type="entry name" value="PUA domain-like"/>
    <property type="match status" value="1"/>
</dbReference>
<dbReference type="InterPro" id="IPR002740">
    <property type="entry name" value="EVE_domain"/>
</dbReference>
<dbReference type="EMBL" id="JAGTJJ010000074">
    <property type="protein sequence ID" value="MDC3988489.1"/>
    <property type="molecule type" value="Genomic_DNA"/>
</dbReference>
<dbReference type="InterPro" id="IPR027417">
    <property type="entry name" value="P-loop_NTPase"/>
</dbReference>
<protein>
    <submittedName>
        <fullName evidence="4">EVE domain-containing protein</fullName>
    </submittedName>
</protein>
<dbReference type="GO" id="GO:0005524">
    <property type="term" value="F:ATP binding"/>
    <property type="evidence" value="ECO:0007669"/>
    <property type="project" value="InterPro"/>
</dbReference>
<dbReference type="Pfam" id="PF07728">
    <property type="entry name" value="AAA_5"/>
    <property type="match status" value="1"/>
</dbReference>
<gene>
    <name evidence="4" type="ORF">KEG57_48935</name>
</gene>
<dbReference type="InterPro" id="IPR015947">
    <property type="entry name" value="PUA-like_sf"/>
</dbReference>
<evidence type="ECO:0000256" key="1">
    <source>
        <dbReference type="SAM" id="MobiDB-lite"/>
    </source>
</evidence>
<dbReference type="Pfam" id="PF01878">
    <property type="entry name" value="EVE"/>
    <property type="match status" value="1"/>
</dbReference>
<name>A0A9X4AXJ9_9BACT</name>
<dbReference type="InterPro" id="IPR011704">
    <property type="entry name" value="ATPase_dyneun-rel_AAA"/>
</dbReference>
<dbReference type="Proteomes" id="UP001151081">
    <property type="component" value="Unassembled WGS sequence"/>
</dbReference>
<feature type="domain" description="EVE" evidence="2">
    <location>
        <begin position="2"/>
        <end position="141"/>
    </location>
</feature>
<accession>A0A9X4AXJ9</accession>
<evidence type="ECO:0000313" key="5">
    <source>
        <dbReference type="Proteomes" id="UP001151081"/>
    </source>
</evidence>
<evidence type="ECO:0000259" key="2">
    <source>
        <dbReference type="Pfam" id="PF01878"/>
    </source>
</evidence>
<comment type="caution">
    <text evidence="4">The sequence shown here is derived from an EMBL/GenBank/DDBJ whole genome shotgun (WGS) entry which is preliminary data.</text>
</comment>
<dbReference type="SUPFAM" id="SSF52540">
    <property type="entry name" value="P-loop containing nucleoside triphosphate hydrolases"/>
    <property type="match status" value="1"/>
</dbReference>